<dbReference type="GO" id="GO:0047372">
    <property type="term" value="F:monoacylglycerol lipase activity"/>
    <property type="evidence" value="ECO:0007669"/>
    <property type="project" value="TreeGrafter"/>
</dbReference>
<dbReference type="OrthoDB" id="5954035at2759"/>
<dbReference type="GO" id="GO:0008126">
    <property type="term" value="F:acetylesterase activity"/>
    <property type="evidence" value="ECO:0007669"/>
    <property type="project" value="TreeGrafter"/>
</dbReference>
<comment type="function">
    <text evidence="5">Displays enzymatic activity both for medium-chain fatty acid (MCFA) ethyl ester synthesis and hydrolysis (esterase activity). MCFA are toxic for yeast and this enzyme could thus be involved in their detoxification by esterification.</text>
</comment>
<dbReference type="AlphaFoldDB" id="A0A6A6VZG3"/>
<dbReference type="InterPro" id="IPR012020">
    <property type="entry name" value="ABHD4"/>
</dbReference>
<evidence type="ECO:0000256" key="2">
    <source>
        <dbReference type="ARBA" id="ARBA00022679"/>
    </source>
</evidence>
<feature type="active site" description="Charge relay system" evidence="8">
    <location>
        <position position="335"/>
    </location>
</feature>
<dbReference type="InterPro" id="IPR029058">
    <property type="entry name" value="AB_hydrolase_fold"/>
</dbReference>
<dbReference type="PANTHER" id="PTHR10794">
    <property type="entry name" value="ABHYDROLASE DOMAIN-CONTAINING PROTEIN"/>
    <property type="match status" value="1"/>
</dbReference>
<dbReference type="RefSeq" id="XP_033598076.1">
    <property type="nucleotide sequence ID" value="XM_033749593.1"/>
</dbReference>
<dbReference type="Gene3D" id="3.40.50.1820">
    <property type="entry name" value="alpha/beta hydrolase"/>
    <property type="match status" value="1"/>
</dbReference>
<dbReference type="PIRSF" id="PIRSF005211">
    <property type="entry name" value="Ab_hydro_YheT"/>
    <property type="match status" value="1"/>
</dbReference>
<feature type="active site" description="Charge relay system" evidence="8">
    <location>
        <position position="364"/>
    </location>
</feature>
<evidence type="ECO:0000256" key="4">
    <source>
        <dbReference type="ARBA" id="ARBA00050620"/>
    </source>
</evidence>
<evidence type="ECO:0000256" key="3">
    <source>
        <dbReference type="ARBA" id="ARBA00022801"/>
    </source>
</evidence>
<dbReference type="EC" id="2.3.1.84" evidence="6"/>
<evidence type="ECO:0000256" key="7">
    <source>
        <dbReference type="ARBA" id="ARBA00080774"/>
    </source>
</evidence>
<dbReference type="InterPro" id="IPR050960">
    <property type="entry name" value="AB_hydrolase_4_sf"/>
</dbReference>
<feature type="domain" description="AB hydrolase-1" evidence="9">
    <location>
        <begin position="125"/>
        <end position="347"/>
    </location>
</feature>
<evidence type="ECO:0000313" key="11">
    <source>
        <dbReference type="Proteomes" id="UP000799437"/>
    </source>
</evidence>
<evidence type="ECO:0000256" key="5">
    <source>
        <dbReference type="ARBA" id="ARBA00054277"/>
    </source>
</evidence>
<dbReference type="SUPFAM" id="SSF53474">
    <property type="entry name" value="alpha/beta-Hydrolases"/>
    <property type="match status" value="1"/>
</dbReference>
<dbReference type="EMBL" id="ML996577">
    <property type="protein sequence ID" value="KAF2755625.1"/>
    <property type="molecule type" value="Genomic_DNA"/>
</dbReference>
<dbReference type="GO" id="GO:0051793">
    <property type="term" value="P:medium-chain fatty acid catabolic process"/>
    <property type="evidence" value="ECO:0007669"/>
    <property type="project" value="UniProtKB-ARBA"/>
</dbReference>
<accession>A0A6A6VZG3</accession>
<proteinExistence type="inferred from homology"/>
<keyword evidence="2" id="KW-0808">Transferase</keyword>
<name>A0A6A6VZG3_9PEZI</name>
<keyword evidence="11" id="KW-1185">Reference proteome</keyword>
<dbReference type="Proteomes" id="UP000799437">
    <property type="component" value="Unassembled WGS sequence"/>
</dbReference>
<dbReference type="Pfam" id="PF00561">
    <property type="entry name" value="Abhydrolase_1"/>
    <property type="match status" value="1"/>
</dbReference>
<dbReference type="PANTHER" id="PTHR10794:SF63">
    <property type="entry name" value="ALPHA_BETA HYDROLASE 1, ISOFORM A"/>
    <property type="match status" value="1"/>
</dbReference>
<keyword evidence="3" id="KW-0378">Hydrolase</keyword>
<dbReference type="InterPro" id="IPR000073">
    <property type="entry name" value="AB_hydrolase_1"/>
</dbReference>
<organism evidence="10 11">
    <name type="scientific">Pseudovirgaria hyperparasitica</name>
    <dbReference type="NCBI Taxonomy" id="470096"/>
    <lineage>
        <taxon>Eukaryota</taxon>
        <taxon>Fungi</taxon>
        <taxon>Dikarya</taxon>
        <taxon>Ascomycota</taxon>
        <taxon>Pezizomycotina</taxon>
        <taxon>Dothideomycetes</taxon>
        <taxon>Dothideomycetes incertae sedis</taxon>
        <taxon>Acrospermales</taxon>
        <taxon>Acrospermaceae</taxon>
        <taxon>Pseudovirgaria</taxon>
    </lineage>
</organism>
<dbReference type="GO" id="GO:0051792">
    <property type="term" value="P:medium-chain fatty acid biosynthetic process"/>
    <property type="evidence" value="ECO:0007669"/>
    <property type="project" value="TreeGrafter"/>
</dbReference>
<evidence type="ECO:0000256" key="8">
    <source>
        <dbReference type="PIRSR" id="PIRSR005211-1"/>
    </source>
</evidence>
<protein>
    <recommendedName>
        <fullName evidence="6">alcohol O-acetyltransferase</fullName>
        <ecNumber evidence="6">2.3.1.84</ecNumber>
    </recommendedName>
    <alternativeName>
        <fullName evidence="7">Alcohol O-acetyltransferase</fullName>
    </alternativeName>
</protein>
<gene>
    <name evidence="10" type="ORF">EJ05DRAFT_540312</name>
</gene>
<comment type="catalytic activity">
    <reaction evidence="4">
        <text>an aliphatic alcohol + acetyl-CoA = an acetyl ester + CoA</text>
        <dbReference type="Rhea" id="RHEA:17229"/>
        <dbReference type="ChEBI" id="CHEBI:2571"/>
        <dbReference type="ChEBI" id="CHEBI:47622"/>
        <dbReference type="ChEBI" id="CHEBI:57287"/>
        <dbReference type="ChEBI" id="CHEBI:57288"/>
        <dbReference type="EC" id="2.3.1.84"/>
    </reaction>
</comment>
<evidence type="ECO:0000259" key="9">
    <source>
        <dbReference type="Pfam" id="PF00561"/>
    </source>
</evidence>
<evidence type="ECO:0000313" key="10">
    <source>
        <dbReference type="EMBL" id="KAF2755625.1"/>
    </source>
</evidence>
<sequence>MGLSSWLGYATNSFHHSPAAIKIPLQDGTQEGLDDFCKNTTPPCRLNPLLFNGHLQTMWTAVKAEGPQMHYKRKIFQSEGTEFIGSFTVDFVVHERGEVDTTLPARTTYFTEKEFDNIGSSNSKPMLIALHGLSGGSYEIYLRQCLAPLVENQEWEACVVNSRGCAMSKVTSGVLYNARATWDVRQVVKWLRKTFPNRPLFGIGFSLGANIITNYIGEEGANCALKAAVVCSNPWDLDASSVALQRSWVGMEVYSKTMGTNMKALIERHAEEVSKYTAINLDALRKTKYLHEFDRVIQCPTWGYPTERAYYRDASSCDSLLSVRIPFLAINAEDDPIAANDAIPYGEFKQNPFTVLLTTSLGGHLSWFETGGQRWLAKPVAAFLNRMAFETDLKAVGALSSTAEHSNMGSAFDPMRRRLHVSAGQ</sequence>
<reference evidence="10" key="1">
    <citation type="journal article" date="2020" name="Stud. Mycol.">
        <title>101 Dothideomycetes genomes: a test case for predicting lifestyles and emergence of pathogens.</title>
        <authorList>
            <person name="Haridas S."/>
            <person name="Albert R."/>
            <person name="Binder M."/>
            <person name="Bloem J."/>
            <person name="Labutti K."/>
            <person name="Salamov A."/>
            <person name="Andreopoulos B."/>
            <person name="Baker S."/>
            <person name="Barry K."/>
            <person name="Bills G."/>
            <person name="Bluhm B."/>
            <person name="Cannon C."/>
            <person name="Castanera R."/>
            <person name="Culley D."/>
            <person name="Daum C."/>
            <person name="Ezra D."/>
            <person name="Gonzalez J."/>
            <person name="Henrissat B."/>
            <person name="Kuo A."/>
            <person name="Liang C."/>
            <person name="Lipzen A."/>
            <person name="Lutzoni F."/>
            <person name="Magnuson J."/>
            <person name="Mondo S."/>
            <person name="Nolan M."/>
            <person name="Ohm R."/>
            <person name="Pangilinan J."/>
            <person name="Park H.-J."/>
            <person name="Ramirez L."/>
            <person name="Alfaro M."/>
            <person name="Sun H."/>
            <person name="Tritt A."/>
            <person name="Yoshinaga Y."/>
            <person name="Zwiers L.-H."/>
            <person name="Turgeon B."/>
            <person name="Goodwin S."/>
            <person name="Spatafora J."/>
            <person name="Crous P."/>
            <person name="Grigoriev I."/>
        </authorList>
    </citation>
    <scope>NUCLEOTIDE SEQUENCE</scope>
    <source>
        <strain evidence="10">CBS 121739</strain>
    </source>
</reference>
<comment type="similarity">
    <text evidence="1">Belongs to the AB hydrolase superfamily. AB hydrolase 4 family.</text>
</comment>
<evidence type="ECO:0000256" key="1">
    <source>
        <dbReference type="ARBA" id="ARBA00010884"/>
    </source>
</evidence>
<dbReference type="FunFam" id="3.40.50.1820:FF:000137">
    <property type="entry name" value="EEB1p Acyl-coenzymeA:ethanol O-acyltransferase"/>
    <property type="match status" value="1"/>
</dbReference>
<evidence type="ECO:0000256" key="6">
    <source>
        <dbReference type="ARBA" id="ARBA00066969"/>
    </source>
</evidence>
<feature type="active site" description="Charge relay system" evidence="8">
    <location>
        <position position="206"/>
    </location>
</feature>
<dbReference type="GO" id="GO:0004026">
    <property type="term" value="F:alcohol O-acetyltransferase activity"/>
    <property type="evidence" value="ECO:0007669"/>
    <property type="project" value="UniProtKB-EC"/>
</dbReference>
<dbReference type="GeneID" id="54490647"/>